<dbReference type="EMBL" id="GL883137">
    <property type="protein sequence ID" value="EGG01622.1"/>
    <property type="molecule type" value="Genomic_DNA"/>
</dbReference>
<dbReference type="Proteomes" id="UP000001072">
    <property type="component" value="Unassembled WGS sequence"/>
</dbReference>
<dbReference type="InParanoid" id="F4S162"/>
<dbReference type="AlphaFoldDB" id="F4S162"/>
<keyword evidence="2" id="KW-1185">Reference proteome</keyword>
<proteinExistence type="predicted"/>
<dbReference type="KEGG" id="mlr:MELLADRAFT_110848"/>
<dbReference type="PANTHER" id="PTHR43825">
    <property type="entry name" value="PYRUVATE DEHYDROGENASE E1 COMPONENT"/>
    <property type="match status" value="1"/>
</dbReference>
<dbReference type="InterPro" id="IPR051157">
    <property type="entry name" value="PDH/Transketolase"/>
</dbReference>
<protein>
    <submittedName>
        <fullName evidence="1">Uncharacterized protein</fullName>
    </submittedName>
</protein>
<dbReference type="STRING" id="747676.F4S162"/>
<dbReference type="VEuPathDB" id="FungiDB:MELLADRAFT_110848"/>
<organism evidence="2">
    <name type="scientific">Melampsora larici-populina (strain 98AG31 / pathotype 3-4-7)</name>
    <name type="common">Poplar leaf rust fungus</name>
    <dbReference type="NCBI Taxonomy" id="747676"/>
    <lineage>
        <taxon>Eukaryota</taxon>
        <taxon>Fungi</taxon>
        <taxon>Dikarya</taxon>
        <taxon>Basidiomycota</taxon>
        <taxon>Pucciniomycotina</taxon>
        <taxon>Pucciniomycetes</taxon>
        <taxon>Pucciniales</taxon>
        <taxon>Melampsoraceae</taxon>
        <taxon>Melampsora</taxon>
    </lineage>
</organism>
<reference evidence="2" key="1">
    <citation type="journal article" date="2011" name="Proc. Natl. Acad. Sci. U.S.A.">
        <title>Obligate biotrophy features unraveled by the genomic analysis of rust fungi.</title>
        <authorList>
            <person name="Duplessis S."/>
            <person name="Cuomo C.A."/>
            <person name="Lin Y.-C."/>
            <person name="Aerts A."/>
            <person name="Tisserant E."/>
            <person name="Veneault-Fourrey C."/>
            <person name="Joly D.L."/>
            <person name="Hacquard S."/>
            <person name="Amselem J."/>
            <person name="Cantarel B.L."/>
            <person name="Chiu R."/>
            <person name="Coutinho P.M."/>
            <person name="Feau N."/>
            <person name="Field M."/>
            <person name="Frey P."/>
            <person name="Gelhaye E."/>
            <person name="Goldberg J."/>
            <person name="Grabherr M.G."/>
            <person name="Kodira C.D."/>
            <person name="Kohler A."/>
            <person name="Kuees U."/>
            <person name="Lindquist E.A."/>
            <person name="Lucas S.M."/>
            <person name="Mago R."/>
            <person name="Mauceli E."/>
            <person name="Morin E."/>
            <person name="Murat C."/>
            <person name="Pangilinan J.L."/>
            <person name="Park R."/>
            <person name="Pearson M."/>
            <person name="Quesneville H."/>
            <person name="Rouhier N."/>
            <person name="Sakthikumar S."/>
            <person name="Salamov A.A."/>
            <person name="Schmutz J."/>
            <person name="Selles B."/>
            <person name="Shapiro H."/>
            <person name="Tanguay P."/>
            <person name="Tuskan G.A."/>
            <person name="Henrissat B."/>
            <person name="Van de Peer Y."/>
            <person name="Rouze P."/>
            <person name="Ellis J.G."/>
            <person name="Dodds P.N."/>
            <person name="Schein J.E."/>
            <person name="Zhong S."/>
            <person name="Hamelin R.C."/>
            <person name="Grigoriev I.V."/>
            <person name="Szabo L.J."/>
            <person name="Martin F."/>
        </authorList>
    </citation>
    <scope>NUCLEOTIDE SEQUENCE [LARGE SCALE GENOMIC DNA]</scope>
    <source>
        <strain evidence="2">98AG31 / pathotype 3-4-7</strain>
    </source>
</reference>
<sequence>MWPLVNNIALAHQHRTVSCLGPDGSQQEGNDAEAARLTEARNLNITLFINLNNVVVVPSTSPYLYTGSTKEMDDCMVLDTMSKEDVTSKGICIDSDLEGSTGRKAIHESHPGLFIPSGIIEKRLVNCFGEIVHQASDAVDQIRLEGFHFGSVNKSTLNVIDEQAMNEHRYQKLTW</sequence>
<evidence type="ECO:0000313" key="1">
    <source>
        <dbReference type="EMBL" id="EGG01622.1"/>
    </source>
</evidence>
<accession>F4S162</accession>
<evidence type="ECO:0000313" key="2">
    <source>
        <dbReference type="Proteomes" id="UP000001072"/>
    </source>
</evidence>
<gene>
    <name evidence="1" type="ORF">MELLADRAFT_110848</name>
</gene>
<name>F4S162_MELLP</name>
<dbReference type="GeneID" id="18924210"/>
<dbReference type="OrthoDB" id="10267175at2759"/>
<dbReference type="RefSeq" id="XP_007415213.1">
    <property type="nucleotide sequence ID" value="XM_007415151.1"/>
</dbReference>
<dbReference type="HOGENOM" id="CLU_1532939_0_0_1"/>
<dbReference type="PANTHER" id="PTHR43825:SF1">
    <property type="entry name" value="TRANSKETOLASE-LIKE PYRIMIDINE-BINDING DOMAIN-CONTAINING PROTEIN"/>
    <property type="match status" value="1"/>
</dbReference>